<dbReference type="Proteomes" id="UP001152049">
    <property type="component" value="Unassembled WGS sequence"/>
</dbReference>
<dbReference type="Gene3D" id="3.30.60.10">
    <property type="entry name" value="Endochitinase-like"/>
    <property type="match status" value="1"/>
</dbReference>
<dbReference type="GO" id="GO:0008061">
    <property type="term" value="F:chitin binding"/>
    <property type="evidence" value="ECO:0007669"/>
    <property type="project" value="UniProtKB-KW"/>
</dbReference>
<keyword evidence="1" id="KW-0147">Chitin-binding</keyword>
<dbReference type="InterPro" id="IPR036861">
    <property type="entry name" value="Endochitinase-like_sf"/>
</dbReference>
<feature type="region of interest" description="Disordered" evidence="2">
    <location>
        <begin position="69"/>
        <end position="110"/>
    </location>
</feature>
<keyword evidence="4" id="KW-1185">Reference proteome</keyword>
<dbReference type="SUPFAM" id="SSF57016">
    <property type="entry name" value="Plant lectins/antimicrobial peptides"/>
    <property type="match status" value="1"/>
</dbReference>
<evidence type="ECO:0000313" key="4">
    <source>
        <dbReference type="Proteomes" id="UP001152049"/>
    </source>
</evidence>
<evidence type="ECO:0008006" key="5">
    <source>
        <dbReference type="Google" id="ProtNLM"/>
    </source>
</evidence>
<protein>
    <recommendedName>
        <fullName evidence="5">Chitin-binding type-1 domain-containing protein</fullName>
    </recommendedName>
</protein>
<dbReference type="EMBL" id="JAOQAZ010000039">
    <property type="protein sequence ID" value="KAJ4247441.1"/>
    <property type="molecule type" value="Genomic_DNA"/>
</dbReference>
<evidence type="ECO:0000256" key="1">
    <source>
        <dbReference type="ARBA" id="ARBA00022669"/>
    </source>
</evidence>
<evidence type="ECO:0000313" key="3">
    <source>
        <dbReference type="EMBL" id="KAJ4247441.1"/>
    </source>
</evidence>
<feature type="compositionally biased region" description="Acidic residues" evidence="2">
    <location>
        <begin position="69"/>
        <end position="82"/>
    </location>
</feature>
<comment type="caution">
    <text evidence="3">The sequence shown here is derived from an EMBL/GenBank/DDBJ whole genome shotgun (WGS) entry which is preliminary data.</text>
</comment>
<sequence>MDTSQTPIYSSQNLWMPMLSQIKSLQKSLSGRNATCVGTDYGPYCSGGGWCGDSDAHCGADCQSGCDGNDDGNDDGGDDDGFIDLKKKGTQAGKSGDNGKDWPEDVIDDI</sequence>
<proteinExistence type="predicted"/>
<evidence type="ECO:0000256" key="2">
    <source>
        <dbReference type="SAM" id="MobiDB-lite"/>
    </source>
</evidence>
<name>A0A9W8RMK3_9HYPO</name>
<organism evidence="3 4">
    <name type="scientific">Fusarium torreyae</name>
    <dbReference type="NCBI Taxonomy" id="1237075"/>
    <lineage>
        <taxon>Eukaryota</taxon>
        <taxon>Fungi</taxon>
        <taxon>Dikarya</taxon>
        <taxon>Ascomycota</taxon>
        <taxon>Pezizomycotina</taxon>
        <taxon>Sordariomycetes</taxon>
        <taxon>Hypocreomycetidae</taxon>
        <taxon>Hypocreales</taxon>
        <taxon>Nectriaceae</taxon>
        <taxon>Fusarium</taxon>
    </lineage>
</organism>
<gene>
    <name evidence="3" type="ORF">NW762_013116</name>
</gene>
<dbReference type="OrthoDB" id="5985073at2759"/>
<accession>A0A9W8RMK3</accession>
<dbReference type="AlphaFoldDB" id="A0A9W8RMK3"/>
<reference evidence="3" key="1">
    <citation type="submission" date="2022-09" db="EMBL/GenBank/DDBJ databases">
        <title>Fusarium specimens isolated from Avocado Roots.</title>
        <authorList>
            <person name="Stajich J."/>
            <person name="Roper C."/>
            <person name="Heimlech-Rivalta G."/>
        </authorList>
    </citation>
    <scope>NUCLEOTIDE SEQUENCE</scope>
    <source>
        <strain evidence="3">CF00136</strain>
    </source>
</reference>